<dbReference type="InterPro" id="IPR010914">
    <property type="entry name" value="RsgA_GTPase_dom"/>
</dbReference>
<feature type="binding site" evidence="3">
    <location>
        <begin position="126"/>
        <end position="129"/>
    </location>
    <ligand>
        <name>GTP</name>
        <dbReference type="ChEBI" id="CHEBI:37565"/>
    </ligand>
</feature>
<dbReference type="HAMAP" id="MF_01820">
    <property type="entry name" value="GTPase_RsgA"/>
    <property type="match status" value="1"/>
</dbReference>
<dbReference type="GO" id="GO:0003924">
    <property type="term" value="F:GTPase activity"/>
    <property type="evidence" value="ECO:0007669"/>
    <property type="project" value="UniProtKB-UniRule"/>
</dbReference>
<dbReference type="Proteomes" id="UP000320078">
    <property type="component" value="Unassembled WGS sequence"/>
</dbReference>
<keyword evidence="3" id="KW-0690">Ribosome biogenesis</keyword>
<dbReference type="Gene3D" id="1.10.40.50">
    <property type="entry name" value="Probable gtpase engc, domain 3"/>
    <property type="match status" value="1"/>
</dbReference>
<dbReference type="GO" id="GO:0005737">
    <property type="term" value="C:cytoplasm"/>
    <property type="evidence" value="ECO:0007669"/>
    <property type="project" value="UniProtKB-SubCell"/>
</dbReference>
<dbReference type="CDD" id="cd01854">
    <property type="entry name" value="YjeQ_EngC"/>
    <property type="match status" value="1"/>
</dbReference>
<dbReference type="EMBL" id="VIAE01000015">
    <property type="protein sequence ID" value="TVY12078.1"/>
    <property type="molecule type" value="Genomic_DNA"/>
</dbReference>
<dbReference type="EC" id="3.6.1.-" evidence="3"/>
<dbReference type="RefSeq" id="WP_144658570.1">
    <property type="nucleotide sequence ID" value="NZ_VIAE01000015.1"/>
</dbReference>
<keyword evidence="3" id="KW-0479">Metal-binding</keyword>
<evidence type="ECO:0000256" key="3">
    <source>
        <dbReference type="HAMAP-Rule" id="MF_01820"/>
    </source>
</evidence>
<keyword evidence="3" id="KW-0862">Zinc</keyword>
<feature type="domain" description="CP-type G" evidence="5">
    <location>
        <begin position="77"/>
        <end position="235"/>
    </location>
</feature>
<dbReference type="PANTHER" id="PTHR32120">
    <property type="entry name" value="SMALL RIBOSOMAL SUBUNIT BIOGENESIS GTPASE RSGA"/>
    <property type="match status" value="1"/>
</dbReference>
<comment type="caution">
    <text evidence="6">The sequence shown here is derived from an EMBL/GenBank/DDBJ whole genome shotgun (WGS) entry which is preliminary data.</text>
</comment>
<keyword evidence="3" id="KW-0694">RNA-binding</keyword>
<evidence type="ECO:0000256" key="2">
    <source>
        <dbReference type="ARBA" id="ARBA00023134"/>
    </source>
</evidence>
<keyword evidence="7" id="KW-1185">Reference proteome</keyword>
<keyword evidence="1 3" id="KW-0547">Nucleotide-binding</keyword>
<dbReference type="InterPro" id="IPR027417">
    <property type="entry name" value="P-loop_NTPase"/>
</dbReference>
<comment type="subunit">
    <text evidence="3">Monomer. Associates with 30S ribosomal subunit, binds 16S rRNA.</text>
</comment>
<feature type="binding site" evidence="3">
    <location>
        <begin position="179"/>
        <end position="187"/>
    </location>
    <ligand>
        <name>GTP</name>
        <dbReference type="ChEBI" id="CHEBI:37565"/>
    </ligand>
</feature>
<keyword evidence="3" id="KW-0699">rRNA-binding</keyword>
<dbReference type="GO" id="GO:0019843">
    <property type="term" value="F:rRNA binding"/>
    <property type="evidence" value="ECO:0007669"/>
    <property type="project" value="UniProtKB-KW"/>
</dbReference>
<dbReference type="PANTHER" id="PTHR32120:SF11">
    <property type="entry name" value="SMALL RIBOSOMAL SUBUNIT BIOGENESIS GTPASE RSGA 1, MITOCHONDRIAL-RELATED"/>
    <property type="match status" value="1"/>
</dbReference>
<feature type="binding site" evidence="3">
    <location>
        <position position="273"/>
    </location>
    <ligand>
        <name>Zn(2+)</name>
        <dbReference type="ChEBI" id="CHEBI:29105"/>
    </ligand>
</feature>
<protein>
    <recommendedName>
        <fullName evidence="3">Small ribosomal subunit biogenesis GTPase RsgA</fullName>
        <ecNumber evidence="3">3.6.1.-</ecNumber>
    </recommendedName>
</protein>
<evidence type="ECO:0000256" key="1">
    <source>
        <dbReference type="ARBA" id="ARBA00022741"/>
    </source>
</evidence>
<dbReference type="Gene3D" id="3.40.50.300">
    <property type="entry name" value="P-loop containing nucleotide triphosphate hydrolases"/>
    <property type="match status" value="1"/>
</dbReference>
<dbReference type="AlphaFoldDB" id="A0A559KJ13"/>
<keyword evidence="3" id="KW-0378">Hydrolase</keyword>
<comment type="subcellular location">
    <subcellularLocation>
        <location evidence="3">Cytoplasm</location>
    </subcellularLocation>
</comment>
<comment type="cofactor">
    <cofactor evidence="3">
        <name>Zn(2+)</name>
        <dbReference type="ChEBI" id="CHEBI:29105"/>
    </cofactor>
    <text evidence="3">Binds 1 zinc ion per subunit.</text>
</comment>
<dbReference type="PROSITE" id="PS51721">
    <property type="entry name" value="G_CP"/>
    <property type="match status" value="1"/>
</dbReference>
<name>A0A559KJ13_9MOLU</name>
<dbReference type="GO" id="GO:0005525">
    <property type="term" value="F:GTP binding"/>
    <property type="evidence" value="ECO:0007669"/>
    <property type="project" value="UniProtKB-UniRule"/>
</dbReference>
<dbReference type="SUPFAM" id="SSF52540">
    <property type="entry name" value="P-loop containing nucleoside triphosphate hydrolases"/>
    <property type="match status" value="1"/>
</dbReference>
<organism evidence="6 7">
    <name type="scientific">Candidatus Phytoplasma pini</name>
    <dbReference type="NCBI Taxonomy" id="267362"/>
    <lineage>
        <taxon>Bacteria</taxon>
        <taxon>Bacillati</taxon>
        <taxon>Mycoplasmatota</taxon>
        <taxon>Mollicutes</taxon>
        <taxon>Acholeplasmatales</taxon>
        <taxon>Acholeplasmataceae</taxon>
        <taxon>Candidatus Phytoplasma</taxon>
    </lineage>
</organism>
<feature type="domain" description="EngC GTPase" evidence="4">
    <location>
        <begin position="86"/>
        <end position="233"/>
    </location>
</feature>
<evidence type="ECO:0000259" key="5">
    <source>
        <dbReference type="PROSITE" id="PS51721"/>
    </source>
</evidence>
<evidence type="ECO:0000313" key="6">
    <source>
        <dbReference type="EMBL" id="TVY12078.1"/>
    </source>
</evidence>
<accession>A0A559KJ13</accession>
<feature type="binding site" evidence="3">
    <location>
        <position position="259"/>
    </location>
    <ligand>
        <name>Zn(2+)</name>
        <dbReference type="ChEBI" id="CHEBI:29105"/>
    </ligand>
</feature>
<keyword evidence="2 3" id="KW-0342">GTP-binding</keyword>
<dbReference type="InterPro" id="IPR004881">
    <property type="entry name" value="Ribosome_biogen_GTPase_RsgA"/>
</dbReference>
<proteinExistence type="inferred from homology"/>
<feature type="binding site" evidence="3">
    <location>
        <position position="265"/>
    </location>
    <ligand>
        <name>Zn(2+)</name>
        <dbReference type="ChEBI" id="CHEBI:29105"/>
    </ligand>
</feature>
<dbReference type="OrthoDB" id="9809485at2"/>
<keyword evidence="3" id="KW-0963">Cytoplasm</keyword>
<evidence type="ECO:0000313" key="7">
    <source>
        <dbReference type="Proteomes" id="UP000320078"/>
    </source>
</evidence>
<feature type="binding site" evidence="3">
    <location>
        <position position="267"/>
    </location>
    <ligand>
        <name>Zn(2+)</name>
        <dbReference type="ChEBI" id="CHEBI:29105"/>
    </ligand>
</feature>
<evidence type="ECO:0000259" key="4">
    <source>
        <dbReference type="PROSITE" id="PS50936"/>
    </source>
</evidence>
<dbReference type="GO" id="GO:0042274">
    <property type="term" value="P:ribosomal small subunit biogenesis"/>
    <property type="evidence" value="ECO:0007669"/>
    <property type="project" value="UniProtKB-UniRule"/>
</dbReference>
<dbReference type="GO" id="GO:0046872">
    <property type="term" value="F:metal ion binding"/>
    <property type="evidence" value="ECO:0007669"/>
    <property type="project" value="UniProtKB-KW"/>
</dbReference>
<dbReference type="PROSITE" id="PS50936">
    <property type="entry name" value="ENGC_GTPASE"/>
    <property type="match status" value="1"/>
</dbReference>
<dbReference type="NCBIfam" id="TIGR00157">
    <property type="entry name" value="ribosome small subunit-dependent GTPase A"/>
    <property type="match status" value="1"/>
</dbReference>
<dbReference type="InterPro" id="IPR030378">
    <property type="entry name" value="G_CP_dom"/>
</dbReference>
<gene>
    <name evidence="6" type="primary">engC</name>
    <name evidence="3" type="synonym">rsgA</name>
    <name evidence="6" type="ORF">MDPP_00384</name>
</gene>
<comment type="function">
    <text evidence="3">One of several proteins that assist in the late maturation steps of the functional core of the 30S ribosomal subunit. Helps release RbfA from mature subunits. May play a role in the assembly of ribosomal proteins into the subunit. Circularly permuted GTPase that catalyzes slow GTP hydrolysis, GTPase activity is stimulated by the 30S ribosomal subunit.</text>
</comment>
<dbReference type="Pfam" id="PF03193">
    <property type="entry name" value="RsgA_GTPase"/>
    <property type="match status" value="1"/>
</dbReference>
<sequence>MHKGIVIEFLVKKYIIVDFETKEKICAQAKGKIKNSFSFLFKKKGDFSDYSKIKIGDIVFYEKKNDTYIIDSIEQRFNTLKRPNITNINQVFLIFSLVQPALNFKLLDKFLLILQQYRLKIVLIFTKIDLVTESQMNFFRQNISYYQQFYSTFYINIKVKKSLNLISSLFRDKITILAGQTGVGKSTLLNNLTSLNLKVQKISKSLNRGKHTTKNSKLYFFYGGYIADTPGFSKLDVYNIPAEKIKDFYLDFLQFSDKCFFGYSCLHIHENNCQVKEALQKKIISHIRYNNYLSLFQTIKEKKSQIFFDKKKI</sequence>
<comment type="similarity">
    <text evidence="3">Belongs to the TRAFAC class YlqF/YawG GTPase family. RsgA subfamily.</text>
</comment>
<reference evidence="6 7" key="1">
    <citation type="submission" date="2019-06" db="EMBL/GenBank/DDBJ databases">
        <title>Draft Genome Sequence of Candidatus Phytoplasma pini-Related Strain MDPP: A Resource for Comparative Genomics of Gymnosperm-infecting Phytoplasmas.</title>
        <authorList>
            <person name="Cai W."/>
            <person name="Costanzo S."/>
            <person name="Shao J."/>
            <person name="Zhao Y."/>
            <person name="Davis R."/>
        </authorList>
    </citation>
    <scope>NUCLEOTIDE SEQUENCE [LARGE SCALE GENOMIC DNA]</scope>
    <source>
        <strain evidence="6 7">MDPP</strain>
    </source>
</reference>